<dbReference type="Pfam" id="PF13508">
    <property type="entry name" value="Acetyltransf_7"/>
    <property type="match status" value="1"/>
</dbReference>
<dbReference type="InterPro" id="IPR016181">
    <property type="entry name" value="Acyl_CoA_acyltransferase"/>
</dbReference>
<dbReference type="PROSITE" id="PS51186">
    <property type="entry name" value="GNAT"/>
    <property type="match status" value="1"/>
</dbReference>
<accession>A0ABP8ZAQ7</accession>
<organism evidence="2 3">
    <name type="scientific">Amnibacterium soli</name>
    <dbReference type="NCBI Taxonomy" id="1282736"/>
    <lineage>
        <taxon>Bacteria</taxon>
        <taxon>Bacillati</taxon>
        <taxon>Actinomycetota</taxon>
        <taxon>Actinomycetes</taxon>
        <taxon>Micrococcales</taxon>
        <taxon>Microbacteriaceae</taxon>
        <taxon>Amnibacterium</taxon>
    </lineage>
</organism>
<evidence type="ECO:0000259" key="1">
    <source>
        <dbReference type="PROSITE" id="PS51186"/>
    </source>
</evidence>
<feature type="domain" description="N-acetyltransferase" evidence="1">
    <location>
        <begin position="2"/>
        <end position="131"/>
    </location>
</feature>
<dbReference type="Proteomes" id="UP001500121">
    <property type="component" value="Unassembled WGS sequence"/>
</dbReference>
<dbReference type="RefSeq" id="WP_345481559.1">
    <property type="nucleotide sequence ID" value="NZ_BAABLP010000005.1"/>
</dbReference>
<dbReference type="EMBL" id="BAABLP010000005">
    <property type="protein sequence ID" value="GAA4751294.1"/>
    <property type="molecule type" value="Genomic_DNA"/>
</dbReference>
<dbReference type="CDD" id="cd04301">
    <property type="entry name" value="NAT_SF"/>
    <property type="match status" value="1"/>
</dbReference>
<reference evidence="3" key="1">
    <citation type="journal article" date="2019" name="Int. J. Syst. Evol. Microbiol.">
        <title>The Global Catalogue of Microorganisms (GCM) 10K type strain sequencing project: providing services to taxonomists for standard genome sequencing and annotation.</title>
        <authorList>
            <consortium name="The Broad Institute Genomics Platform"/>
            <consortium name="The Broad Institute Genome Sequencing Center for Infectious Disease"/>
            <person name="Wu L."/>
            <person name="Ma J."/>
        </authorList>
    </citation>
    <scope>NUCLEOTIDE SEQUENCE [LARGE SCALE GENOMIC DNA]</scope>
    <source>
        <strain evidence="3">JCM 19015</strain>
    </source>
</reference>
<sequence>MTAVRRATPDDAAAIERLVEEAGLPLAGLRGVALRFVAEDDHGPAGVAALEEHGSGSERALLLRSVVTRPDARGTGVGAALVRAALLHGDEVQAPIALLTETAECWFPRFGFRVVPRGDLPPTLAASEELRGACALTARAMLRPHGRTAG</sequence>
<evidence type="ECO:0000313" key="3">
    <source>
        <dbReference type="Proteomes" id="UP001500121"/>
    </source>
</evidence>
<evidence type="ECO:0000313" key="2">
    <source>
        <dbReference type="EMBL" id="GAA4751294.1"/>
    </source>
</evidence>
<comment type="caution">
    <text evidence="2">The sequence shown here is derived from an EMBL/GenBank/DDBJ whole genome shotgun (WGS) entry which is preliminary data.</text>
</comment>
<name>A0ABP8ZAQ7_9MICO</name>
<dbReference type="Gene3D" id="3.40.630.30">
    <property type="match status" value="1"/>
</dbReference>
<protein>
    <recommendedName>
        <fullName evidence="1">N-acetyltransferase domain-containing protein</fullName>
    </recommendedName>
</protein>
<keyword evidence="3" id="KW-1185">Reference proteome</keyword>
<dbReference type="SUPFAM" id="SSF55729">
    <property type="entry name" value="Acyl-CoA N-acyltransferases (Nat)"/>
    <property type="match status" value="1"/>
</dbReference>
<proteinExistence type="predicted"/>
<dbReference type="InterPro" id="IPR000182">
    <property type="entry name" value="GNAT_dom"/>
</dbReference>
<gene>
    <name evidence="2" type="ORF">GCM10025783_24800</name>
</gene>